<proteinExistence type="predicted"/>
<protein>
    <submittedName>
        <fullName evidence="1">Uncharacterized protein</fullName>
    </submittedName>
</protein>
<dbReference type="Proteomes" id="UP000649232">
    <property type="component" value="Unassembled WGS sequence"/>
</dbReference>
<accession>A0ABS0WHG4</accession>
<evidence type="ECO:0000313" key="1">
    <source>
        <dbReference type="EMBL" id="MBJ2137921.1"/>
    </source>
</evidence>
<reference evidence="1 2" key="1">
    <citation type="submission" date="2020-12" db="EMBL/GenBank/DDBJ databases">
        <title>Draft genome sequences of nine environmental bacterial isolates colonizing plastic.</title>
        <authorList>
            <person name="Borre I."/>
            <person name="Sonnenschein E.C."/>
        </authorList>
    </citation>
    <scope>NUCLEOTIDE SEQUENCE [LARGE SCALE GENOMIC DNA]</scope>
    <source>
        <strain evidence="1 2">IB30</strain>
    </source>
</reference>
<dbReference type="EMBL" id="JAEILT010000026">
    <property type="protein sequence ID" value="MBJ2137921.1"/>
    <property type="molecule type" value="Genomic_DNA"/>
</dbReference>
<sequence length="144" mass="16425">MLETNLIKAIDKLAQKDSIALAKLLHRKLSAINFPQMEKESFLIRLQLEIDHFDDRPSDYTNASAVKRIKAVGKQIISGNSELTQNVSKFLSKRKFDSKNKTIKVDVAIHKKFSNLKNKGGFSNASELLQELIEVYKNSKYNSR</sequence>
<evidence type="ECO:0000313" key="2">
    <source>
        <dbReference type="Proteomes" id="UP000649232"/>
    </source>
</evidence>
<name>A0ABS0WHG4_9ALTE</name>
<gene>
    <name evidence="1" type="ORF">JEU11_15780</name>
</gene>
<dbReference type="RefSeq" id="WP_198825397.1">
    <property type="nucleotide sequence ID" value="NZ_JAEILT010000026.1"/>
</dbReference>
<comment type="caution">
    <text evidence="1">The sequence shown here is derived from an EMBL/GenBank/DDBJ whole genome shotgun (WGS) entry which is preliminary data.</text>
</comment>
<organism evidence="1 2">
    <name type="scientific">Paraglaciecola chathamensis</name>
    <dbReference type="NCBI Taxonomy" id="368405"/>
    <lineage>
        <taxon>Bacteria</taxon>
        <taxon>Pseudomonadati</taxon>
        <taxon>Pseudomonadota</taxon>
        <taxon>Gammaproteobacteria</taxon>
        <taxon>Alteromonadales</taxon>
        <taxon>Alteromonadaceae</taxon>
        <taxon>Paraglaciecola</taxon>
    </lineage>
</organism>